<dbReference type="Proteomes" id="UP000305848">
    <property type="component" value="Unassembled WGS sequence"/>
</dbReference>
<evidence type="ECO:0000259" key="1">
    <source>
        <dbReference type="PROSITE" id="PS51186"/>
    </source>
</evidence>
<dbReference type="CDD" id="cd04301">
    <property type="entry name" value="NAT_SF"/>
    <property type="match status" value="1"/>
</dbReference>
<dbReference type="EMBL" id="SZQL01000001">
    <property type="protein sequence ID" value="TKK72001.1"/>
    <property type="molecule type" value="Genomic_DNA"/>
</dbReference>
<organism evidence="2 3">
    <name type="scientific">Ilyomonas limi</name>
    <dbReference type="NCBI Taxonomy" id="2575867"/>
    <lineage>
        <taxon>Bacteria</taxon>
        <taxon>Pseudomonadati</taxon>
        <taxon>Bacteroidota</taxon>
        <taxon>Chitinophagia</taxon>
        <taxon>Chitinophagales</taxon>
        <taxon>Chitinophagaceae</taxon>
        <taxon>Ilyomonas</taxon>
    </lineage>
</organism>
<keyword evidence="3" id="KW-1185">Reference proteome</keyword>
<dbReference type="Pfam" id="PF00583">
    <property type="entry name" value="Acetyltransf_1"/>
    <property type="match status" value="1"/>
</dbReference>
<protein>
    <submittedName>
        <fullName evidence="2">GNAT family N-acetyltransferase</fullName>
    </submittedName>
</protein>
<dbReference type="InterPro" id="IPR000182">
    <property type="entry name" value="GNAT_dom"/>
</dbReference>
<dbReference type="SUPFAM" id="SSF55729">
    <property type="entry name" value="Acyl-CoA N-acyltransferases (Nat)"/>
    <property type="match status" value="1"/>
</dbReference>
<proteinExistence type="predicted"/>
<dbReference type="InterPro" id="IPR016181">
    <property type="entry name" value="Acyl_CoA_acyltransferase"/>
</dbReference>
<keyword evidence="2" id="KW-0808">Transferase</keyword>
<name>A0A4U3L9J9_9BACT</name>
<dbReference type="GO" id="GO:0016747">
    <property type="term" value="F:acyltransferase activity, transferring groups other than amino-acyl groups"/>
    <property type="evidence" value="ECO:0007669"/>
    <property type="project" value="InterPro"/>
</dbReference>
<dbReference type="AlphaFoldDB" id="A0A4U3L9J9"/>
<dbReference type="RefSeq" id="WP_137260241.1">
    <property type="nucleotide sequence ID" value="NZ_SZQL01000001.1"/>
</dbReference>
<dbReference type="Gene3D" id="3.40.630.30">
    <property type="match status" value="1"/>
</dbReference>
<sequence>MSLYTISETNQLPSIKTPEGLRVEVCTDVMLLSLMASTTVDEIIKRLANDHLAFVAYINNQPAAFGWMASGKAKIGELNHELILPERNRYLWNFRTLEAYRGLGIYPALLQFIIRYERHKANRFWIIHAPENKSSLRGIIKAGFSYVGTLYTKANGSIYIEATGFAETHCTLLASMGIQPSYETPASCWNCSSPFIKKRMPECCCSNAGEVCTDNTILSIAS</sequence>
<accession>A0A4U3L9J9</accession>
<comment type="caution">
    <text evidence="2">The sequence shown here is derived from an EMBL/GenBank/DDBJ whole genome shotgun (WGS) entry which is preliminary data.</text>
</comment>
<gene>
    <name evidence="2" type="ORF">FC093_03035</name>
</gene>
<dbReference type="PROSITE" id="PS51186">
    <property type="entry name" value="GNAT"/>
    <property type="match status" value="1"/>
</dbReference>
<dbReference type="OrthoDB" id="825269at2"/>
<reference evidence="2 3" key="1">
    <citation type="submission" date="2019-05" db="EMBL/GenBank/DDBJ databases">
        <title>Panacibacter sp. strain 17mud1-8 Genome sequencing and assembly.</title>
        <authorList>
            <person name="Chhetri G."/>
        </authorList>
    </citation>
    <scope>NUCLEOTIDE SEQUENCE [LARGE SCALE GENOMIC DNA]</scope>
    <source>
        <strain evidence="2 3">17mud1-8</strain>
    </source>
</reference>
<evidence type="ECO:0000313" key="2">
    <source>
        <dbReference type="EMBL" id="TKK72001.1"/>
    </source>
</evidence>
<evidence type="ECO:0000313" key="3">
    <source>
        <dbReference type="Proteomes" id="UP000305848"/>
    </source>
</evidence>
<feature type="domain" description="N-acetyltransferase" evidence="1">
    <location>
        <begin position="13"/>
        <end position="165"/>
    </location>
</feature>